<dbReference type="GO" id="GO:0016020">
    <property type="term" value="C:membrane"/>
    <property type="evidence" value="ECO:0007669"/>
    <property type="project" value="UniProtKB-SubCell"/>
</dbReference>
<evidence type="ECO:0000256" key="6">
    <source>
        <dbReference type="ARBA" id="ARBA00022801"/>
    </source>
</evidence>
<dbReference type="Gene3D" id="2.30.42.10">
    <property type="match status" value="1"/>
</dbReference>
<protein>
    <submittedName>
        <fullName evidence="14">Regulator of sigma E protease</fullName>
    </submittedName>
</protein>
<evidence type="ECO:0000256" key="3">
    <source>
        <dbReference type="ARBA" id="ARBA00007931"/>
    </source>
</evidence>
<dbReference type="RefSeq" id="WP_110886217.1">
    <property type="nucleotide sequence ID" value="NZ_QJSX01000005.1"/>
</dbReference>
<dbReference type="InterPro" id="IPR036034">
    <property type="entry name" value="PDZ_sf"/>
</dbReference>
<sequence>MNILVAIALWLLIIVVATAWHELGHYWAARAQGVAVKSFSVGMGPIIYRKMIRGTEWRVSALPIGGYVEIDGMAPDADRDGKLRAPTRGFAKLGALGKIVILLMGPIFNLLLALPLLAGYYTTQGVTTPLTDRASIGSVTPNSLAQRVGVEAGDVIVAIDGRDIPDFYIVDGKRREGYRQVQDALALPGRKSFSLERDGRTRDVTFDWNPKDDKGERRRFGISYGPAILTRQVAFLPALGEAVKTMVTGVPLVLQAFGNLVGNLVTLNTNPSADSGVSGPVRTVETVGQAAQLGAWSVLGIAALINLSLALFNLIPIPGLDGGRILLVLVQSVLRRPLSFEQENFINFLGFAFVLVLMVFVVFSDVARFF</sequence>
<evidence type="ECO:0000259" key="13">
    <source>
        <dbReference type="Pfam" id="PF17820"/>
    </source>
</evidence>
<dbReference type="InterPro" id="IPR041489">
    <property type="entry name" value="PDZ_6"/>
</dbReference>
<feature type="domain" description="PDZ" evidence="13">
    <location>
        <begin position="136"/>
        <end position="193"/>
    </location>
</feature>
<evidence type="ECO:0000256" key="7">
    <source>
        <dbReference type="ARBA" id="ARBA00022833"/>
    </source>
</evidence>
<feature type="domain" description="Peptidase M50" evidence="12">
    <location>
        <begin position="11"/>
        <end position="357"/>
    </location>
</feature>
<dbReference type="InterPro" id="IPR008915">
    <property type="entry name" value="Peptidase_M50"/>
</dbReference>
<dbReference type="AlphaFoldDB" id="A0A318S8I3"/>
<proteinExistence type="inferred from homology"/>
<dbReference type="Pfam" id="PF17820">
    <property type="entry name" value="PDZ_6"/>
    <property type="match status" value="1"/>
</dbReference>
<dbReference type="OrthoDB" id="9782003at2"/>
<feature type="transmembrane region" description="Helical" evidence="11">
    <location>
        <begin position="99"/>
        <end position="121"/>
    </location>
</feature>
<comment type="cofactor">
    <cofactor evidence="1">
        <name>Zn(2+)</name>
        <dbReference type="ChEBI" id="CHEBI:29105"/>
    </cofactor>
</comment>
<evidence type="ECO:0000256" key="11">
    <source>
        <dbReference type="SAM" id="Phobius"/>
    </source>
</evidence>
<dbReference type="Proteomes" id="UP000248326">
    <property type="component" value="Unassembled WGS sequence"/>
</dbReference>
<accession>A0A318S8I3</accession>
<dbReference type="EMBL" id="QJSX01000005">
    <property type="protein sequence ID" value="PYE54425.1"/>
    <property type="molecule type" value="Genomic_DNA"/>
</dbReference>
<dbReference type="PANTHER" id="PTHR42837">
    <property type="entry name" value="REGULATOR OF SIGMA-E PROTEASE RSEP"/>
    <property type="match status" value="1"/>
</dbReference>
<dbReference type="GO" id="GO:0004222">
    <property type="term" value="F:metalloendopeptidase activity"/>
    <property type="evidence" value="ECO:0007669"/>
    <property type="project" value="InterPro"/>
</dbReference>
<evidence type="ECO:0000256" key="4">
    <source>
        <dbReference type="ARBA" id="ARBA00022670"/>
    </source>
</evidence>
<keyword evidence="4 14" id="KW-0645">Protease</keyword>
<reference evidence="14 15" key="1">
    <citation type="submission" date="2018-06" db="EMBL/GenBank/DDBJ databases">
        <title>Genomic Encyclopedia of Type Strains, Phase IV (KMG-IV): sequencing the most valuable type-strain genomes for metagenomic binning, comparative biology and taxonomic classification.</title>
        <authorList>
            <person name="Goeker M."/>
        </authorList>
    </citation>
    <scope>NUCLEOTIDE SEQUENCE [LARGE SCALE GENOMIC DNA]</scope>
    <source>
        <strain evidence="14 15">DSM 18048</strain>
    </source>
</reference>
<gene>
    <name evidence="14" type="ORF">DES52_10562</name>
</gene>
<evidence type="ECO:0000313" key="15">
    <source>
        <dbReference type="Proteomes" id="UP000248326"/>
    </source>
</evidence>
<keyword evidence="5 11" id="KW-0812">Transmembrane</keyword>
<feature type="transmembrane region" description="Helical" evidence="11">
    <location>
        <begin position="345"/>
        <end position="363"/>
    </location>
</feature>
<name>A0A318S8I3_9DEIO</name>
<evidence type="ECO:0000256" key="10">
    <source>
        <dbReference type="ARBA" id="ARBA00023136"/>
    </source>
</evidence>
<evidence type="ECO:0000256" key="5">
    <source>
        <dbReference type="ARBA" id="ARBA00022692"/>
    </source>
</evidence>
<dbReference type="Pfam" id="PF02163">
    <property type="entry name" value="Peptidase_M50"/>
    <property type="match status" value="1"/>
</dbReference>
<dbReference type="SUPFAM" id="SSF50156">
    <property type="entry name" value="PDZ domain-like"/>
    <property type="match status" value="1"/>
</dbReference>
<keyword evidence="15" id="KW-1185">Reference proteome</keyword>
<organism evidence="14 15">
    <name type="scientific">Deinococcus yavapaiensis KR-236</name>
    <dbReference type="NCBI Taxonomy" id="694435"/>
    <lineage>
        <taxon>Bacteria</taxon>
        <taxon>Thermotogati</taxon>
        <taxon>Deinococcota</taxon>
        <taxon>Deinococci</taxon>
        <taxon>Deinococcales</taxon>
        <taxon>Deinococcaceae</taxon>
        <taxon>Deinococcus</taxon>
    </lineage>
</organism>
<evidence type="ECO:0000256" key="2">
    <source>
        <dbReference type="ARBA" id="ARBA00004141"/>
    </source>
</evidence>
<keyword evidence="9" id="KW-0482">Metalloprotease</keyword>
<evidence type="ECO:0000259" key="12">
    <source>
        <dbReference type="Pfam" id="PF02163"/>
    </source>
</evidence>
<comment type="subcellular location">
    <subcellularLocation>
        <location evidence="2">Membrane</location>
        <topology evidence="2">Multi-pass membrane protein</topology>
    </subcellularLocation>
</comment>
<feature type="transmembrane region" description="Helical" evidence="11">
    <location>
        <begin position="293"/>
        <end position="315"/>
    </location>
</feature>
<dbReference type="InterPro" id="IPR004387">
    <property type="entry name" value="Pept_M50_Zn"/>
</dbReference>
<evidence type="ECO:0000256" key="1">
    <source>
        <dbReference type="ARBA" id="ARBA00001947"/>
    </source>
</evidence>
<comment type="similarity">
    <text evidence="3">Belongs to the peptidase M50B family.</text>
</comment>
<dbReference type="GO" id="GO:0006508">
    <property type="term" value="P:proteolysis"/>
    <property type="evidence" value="ECO:0007669"/>
    <property type="project" value="UniProtKB-KW"/>
</dbReference>
<dbReference type="PANTHER" id="PTHR42837:SF2">
    <property type="entry name" value="MEMBRANE METALLOPROTEASE ARASP2, CHLOROPLASTIC-RELATED"/>
    <property type="match status" value="1"/>
</dbReference>
<evidence type="ECO:0000313" key="14">
    <source>
        <dbReference type="EMBL" id="PYE54425.1"/>
    </source>
</evidence>
<keyword evidence="6" id="KW-0378">Hydrolase</keyword>
<evidence type="ECO:0000256" key="8">
    <source>
        <dbReference type="ARBA" id="ARBA00022989"/>
    </source>
</evidence>
<evidence type="ECO:0000256" key="9">
    <source>
        <dbReference type="ARBA" id="ARBA00023049"/>
    </source>
</evidence>
<keyword evidence="7" id="KW-0862">Zinc</keyword>
<comment type="caution">
    <text evidence="14">The sequence shown here is derived from an EMBL/GenBank/DDBJ whole genome shotgun (WGS) entry which is preliminary data.</text>
</comment>
<keyword evidence="10 11" id="KW-0472">Membrane</keyword>
<keyword evidence="8 11" id="KW-1133">Transmembrane helix</keyword>
<dbReference type="CDD" id="cd06163">
    <property type="entry name" value="S2P-M50_PDZ_RseP-like"/>
    <property type="match status" value="1"/>
</dbReference>